<dbReference type="InterPro" id="IPR046368">
    <property type="entry name" value="Tag1"/>
</dbReference>
<keyword evidence="2" id="KW-0472">Membrane</keyword>
<dbReference type="GO" id="GO:0000329">
    <property type="term" value="C:fungal-type vacuole membrane"/>
    <property type="evidence" value="ECO:0007669"/>
    <property type="project" value="InterPro"/>
</dbReference>
<evidence type="ECO:0000256" key="2">
    <source>
        <dbReference type="SAM" id="Phobius"/>
    </source>
</evidence>
<dbReference type="Proteomes" id="UP000605986">
    <property type="component" value="Unassembled WGS sequence"/>
</dbReference>
<dbReference type="AlphaFoldDB" id="A0A8H4KIK6"/>
<accession>A0A8H4KIK6</accession>
<protein>
    <submittedName>
        <fullName evidence="3">Uncharacterized protein</fullName>
    </submittedName>
</protein>
<proteinExistence type="predicted"/>
<evidence type="ECO:0000313" key="3">
    <source>
        <dbReference type="EMBL" id="KAF4450383.1"/>
    </source>
</evidence>
<keyword evidence="4" id="KW-1185">Reference proteome</keyword>
<organism evidence="3 4">
    <name type="scientific">Fusarium austroafricanum</name>
    <dbReference type="NCBI Taxonomy" id="2364996"/>
    <lineage>
        <taxon>Eukaryota</taxon>
        <taxon>Fungi</taxon>
        <taxon>Dikarya</taxon>
        <taxon>Ascomycota</taxon>
        <taxon>Pezizomycotina</taxon>
        <taxon>Sordariomycetes</taxon>
        <taxon>Hypocreomycetidae</taxon>
        <taxon>Hypocreales</taxon>
        <taxon>Nectriaceae</taxon>
        <taxon>Fusarium</taxon>
        <taxon>Fusarium concolor species complex</taxon>
    </lineage>
</organism>
<reference evidence="3" key="1">
    <citation type="submission" date="2020-01" db="EMBL/GenBank/DDBJ databases">
        <title>Identification and distribution of gene clusters putatively required for synthesis of sphingolipid metabolism inhibitors in phylogenetically diverse species of the filamentous fungus Fusarium.</title>
        <authorList>
            <person name="Kim H.-S."/>
            <person name="Busman M."/>
            <person name="Brown D.W."/>
            <person name="Divon H."/>
            <person name="Uhlig S."/>
            <person name="Proctor R.H."/>
        </authorList>
    </citation>
    <scope>NUCLEOTIDE SEQUENCE</scope>
    <source>
        <strain evidence="3">NRRL 53441</strain>
    </source>
</reference>
<dbReference type="PANTHER" id="PTHR35895:SF2">
    <property type="match status" value="1"/>
</dbReference>
<sequence>MATEREHTTAGAETAPEGTTKATANQDHDAPAADAQSDHASSDDHVRDEKPAPGPTKWQKVKRHFWRFKWWYLLALIILLAILLPLLFTVIIPAIVQNILNGQNLEITGGALQVLSPSEVNMSITTSLDTPIPAVLKPVDLYLYSKETTSASSFFKLHLPEKHLNHKTSVVITNQTLQVTNITELTKWFNVFFDKPKVDLSLEGHPEIALGALHYHRTLKKTIQIPSLTYLDGFALTDLNFDLNTNRTSKFNMKGMLNIPNSGVLRLGLGNLTFNVMSGDINLGLIHLWDLQLWPGNNSVPFEGNFYFDELVPNLSEILDAQKGPLGNGYVEFNATGNTTIANGKHIPYIEGVLNYKHIRFTCPVITLLGDVIGGFLDASKTSKGSLLDVFGGAVGNKTLFEHLLGHWDQDGQGGSSNKTARGLMERSKKTVPGSWMWNLVKLGLTRKGL</sequence>
<evidence type="ECO:0000256" key="1">
    <source>
        <dbReference type="SAM" id="MobiDB-lite"/>
    </source>
</evidence>
<dbReference type="OrthoDB" id="10039566at2759"/>
<gene>
    <name evidence="3" type="ORF">F53441_6507</name>
</gene>
<comment type="caution">
    <text evidence="3">The sequence shown here is derived from an EMBL/GenBank/DDBJ whole genome shotgun (WGS) entry which is preliminary data.</text>
</comment>
<dbReference type="Pfam" id="PF12505">
    <property type="entry name" value="DUF3712"/>
    <property type="match status" value="1"/>
</dbReference>
<keyword evidence="2" id="KW-1133">Transmembrane helix</keyword>
<feature type="region of interest" description="Disordered" evidence="1">
    <location>
        <begin position="1"/>
        <end position="57"/>
    </location>
</feature>
<name>A0A8H4KIK6_9HYPO</name>
<feature type="compositionally biased region" description="Low complexity" evidence="1">
    <location>
        <begin position="9"/>
        <end position="25"/>
    </location>
</feature>
<dbReference type="InterPro" id="IPR022185">
    <property type="entry name" value="DUF3712"/>
</dbReference>
<evidence type="ECO:0000313" key="4">
    <source>
        <dbReference type="Proteomes" id="UP000605986"/>
    </source>
</evidence>
<feature type="compositionally biased region" description="Basic and acidic residues" evidence="1">
    <location>
        <begin position="26"/>
        <end position="51"/>
    </location>
</feature>
<keyword evidence="2" id="KW-0812">Transmembrane</keyword>
<dbReference type="PANTHER" id="PTHR35895">
    <property type="entry name" value="CHROMOSOME 16, WHOLE GENOME SHOTGUN SEQUENCE"/>
    <property type="match status" value="1"/>
</dbReference>
<dbReference type="EMBL" id="JAADJG010000251">
    <property type="protein sequence ID" value="KAF4450383.1"/>
    <property type="molecule type" value="Genomic_DNA"/>
</dbReference>
<feature type="transmembrane region" description="Helical" evidence="2">
    <location>
        <begin position="70"/>
        <end position="96"/>
    </location>
</feature>